<keyword evidence="8" id="KW-1185">Reference proteome</keyword>
<feature type="transmembrane region" description="Helical" evidence="5">
    <location>
        <begin position="95"/>
        <end position="112"/>
    </location>
</feature>
<dbReference type="EMBL" id="JAQGLA010000037">
    <property type="protein sequence ID" value="MDA3628038.1"/>
    <property type="molecule type" value="Genomic_DNA"/>
</dbReference>
<dbReference type="SUPFAM" id="SSF103473">
    <property type="entry name" value="MFS general substrate transporter"/>
    <property type="match status" value="1"/>
</dbReference>
<proteinExistence type="predicted"/>
<dbReference type="Proteomes" id="UP001210380">
    <property type="component" value="Unassembled WGS sequence"/>
</dbReference>
<feature type="transmembrane region" description="Helical" evidence="5">
    <location>
        <begin position="118"/>
        <end position="135"/>
    </location>
</feature>
<feature type="domain" description="Major facilitator superfamily (MFS) profile" evidence="6">
    <location>
        <begin position="27"/>
        <end position="397"/>
    </location>
</feature>
<keyword evidence="4 5" id="KW-0472">Membrane</keyword>
<dbReference type="PANTHER" id="PTHR23537:SF1">
    <property type="entry name" value="SUGAR TRANSPORTER"/>
    <property type="match status" value="1"/>
</dbReference>
<evidence type="ECO:0000256" key="2">
    <source>
        <dbReference type="ARBA" id="ARBA00022692"/>
    </source>
</evidence>
<accession>A0ABT4V2K3</accession>
<dbReference type="InterPro" id="IPR036259">
    <property type="entry name" value="MFS_trans_sf"/>
</dbReference>
<evidence type="ECO:0000256" key="1">
    <source>
        <dbReference type="ARBA" id="ARBA00004651"/>
    </source>
</evidence>
<feature type="transmembrane region" description="Helical" evidence="5">
    <location>
        <begin position="256"/>
        <end position="277"/>
    </location>
</feature>
<comment type="caution">
    <text evidence="7">The sequence shown here is derived from an EMBL/GenBank/DDBJ whole genome shotgun (WGS) entry which is preliminary data.</text>
</comment>
<feature type="transmembrane region" description="Helical" evidence="5">
    <location>
        <begin position="62"/>
        <end position="83"/>
    </location>
</feature>
<evidence type="ECO:0000259" key="6">
    <source>
        <dbReference type="PROSITE" id="PS50850"/>
    </source>
</evidence>
<dbReference type="InterPro" id="IPR020846">
    <property type="entry name" value="MFS_dom"/>
</dbReference>
<evidence type="ECO:0000313" key="8">
    <source>
        <dbReference type="Proteomes" id="UP001210380"/>
    </source>
</evidence>
<dbReference type="InterPro" id="IPR010645">
    <property type="entry name" value="MFS_4"/>
</dbReference>
<sequence length="398" mass="40727">MLVTDMDRMKGIASVSTPLRKLPPEWRLGLAGASAIGVSFGFARYGYGLFLPEIRREFDLPIALLGAIGSATYVGYLIALVLAGALSDRIGPRPLIVTAGLSAAAGMALVAFAPDPTALVVGLVLAGTSSGWVWAPYSDAVPRVVPAERRERMLAVLPTGTAFGTVAAGALALVATGTAWRYAWAFFAAIAVAVTVHNARLLPGGPSPAGPKTGVRVRFFRRPAIPLFATALSYGLIGSVYWTFAAELVAAGPTAAAVFWTLIGLAGIGGLAAGAVIERLGLRSTHALLFSMLVVAVVALGTAPGSFAAAGLSAVLYGPAFMAVSGLLAVWSYQLFPERPATGFSAVVLFLGIGTIIGPAALGVLADNAGLSTTFLVTAGISLLTLPIRPNAAERVRS</sequence>
<comment type="subcellular location">
    <subcellularLocation>
        <location evidence="1">Cell membrane</location>
        <topology evidence="1">Multi-pass membrane protein</topology>
    </subcellularLocation>
</comment>
<gene>
    <name evidence="7" type="ORF">OU415_21575</name>
</gene>
<feature type="transmembrane region" description="Helical" evidence="5">
    <location>
        <begin position="316"/>
        <end position="336"/>
    </location>
</feature>
<feature type="transmembrane region" description="Helical" evidence="5">
    <location>
        <begin position="371"/>
        <end position="388"/>
    </location>
</feature>
<evidence type="ECO:0000256" key="3">
    <source>
        <dbReference type="ARBA" id="ARBA00022989"/>
    </source>
</evidence>
<organism evidence="7 8">
    <name type="scientific">Saccharopolyspora oryzae</name>
    <dbReference type="NCBI Taxonomy" id="2997343"/>
    <lineage>
        <taxon>Bacteria</taxon>
        <taxon>Bacillati</taxon>
        <taxon>Actinomycetota</taxon>
        <taxon>Actinomycetes</taxon>
        <taxon>Pseudonocardiales</taxon>
        <taxon>Pseudonocardiaceae</taxon>
        <taxon>Saccharopolyspora</taxon>
    </lineage>
</organism>
<feature type="transmembrane region" description="Helical" evidence="5">
    <location>
        <begin position="155"/>
        <end position="176"/>
    </location>
</feature>
<evidence type="ECO:0000256" key="5">
    <source>
        <dbReference type="SAM" id="Phobius"/>
    </source>
</evidence>
<feature type="transmembrane region" description="Helical" evidence="5">
    <location>
        <begin position="224"/>
        <end position="244"/>
    </location>
</feature>
<dbReference type="PROSITE" id="PS50850">
    <property type="entry name" value="MFS"/>
    <property type="match status" value="1"/>
</dbReference>
<feature type="transmembrane region" description="Helical" evidence="5">
    <location>
        <begin position="182"/>
        <end position="203"/>
    </location>
</feature>
<name>A0ABT4V2K3_9PSEU</name>
<dbReference type="RefSeq" id="WP_270950736.1">
    <property type="nucleotide sequence ID" value="NZ_JAQGLA010000037.1"/>
</dbReference>
<feature type="transmembrane region" description="Helical" evidence="5">
    <location>
        <begin position="28"/>
        <end position="50"/>
    </location>
</feature>
<reference evidence="7 8" key="1">
    <citation type="submission" date="2022-11" db="EMBL/GenBank/DDBJ databases">
        <title>Draft genome sequence of Saccharopolyspora sp. WRP15-2 isolated from rhizosphere soils of wild rice in Thailand.</title>
        <authorList>
            <person name="Duangmal K."/>
            <person name="Kammanee S."/>
            <person name="Muangham S."/>
        </authorList>
    </citation>
    <scope>NUCLEOTIDE SEQUENCE [LARGE SCALE GENOMIC DNA]</scope>
    <source>
        <strain evidence="7 8">WRP15-2</strain>
    </source>
</reference>
<dbReference type="PANTHER" id="PTHR23537">
    <property type="match status" value="1"/>
</dbReference>
<feature type="transmembrane region" description="Helical" evidence="5">
    <location>
        <begin position="343"/>
        <end position="365"/>
    </location>
</feature>
<keyword evidence="3 5" id="KW-1133">Transmembrane helix</keyword>
<keyword evidence="2 5" id="KW-0812">Transmembrane</keyword>
<protein>
    <submittedName>
        <fullName evidence="7">YbfB/YjiJ family MFS transporter</fullName>
    </submittedName>
</protein>
<dbReference type="Gene3D" id="1.20.1250.20">
    <property type="entry name" value="MFS general substrate transporter like domains"/>
    <property type="match status" value="2"/>
</dbReference>
<evidence type="ECO:0000256" key="4">
    <source>
        <dbReference type="ARBA" id="ARBA00023136"/>
    </source>
</evidence>
<dbReference type="Pfam" id="PF06779">
    <property type="entry name" value="MFS_4"/>
    <property type="match status" value="1"/>
</dbReference>
<evidence type="ECO:0000313" key="7">
    <source>
        <dbReference type="EMBL" id="MDA3628038.1"/>
    </source>
</evidence>
<feature type="transmembrane region" description="Helical" evidence="5">
    <location>
        <begin position="289"/>
        <end position="310"/>
    </location>
</feature>